<comment type="caution">
    <text evidence="2">The sequence shown here is derived from an EMBL/GenBank/DDBJ whole genome shotgun (WGS) entry which is preliminary data.</text>
</comment>
<accession>A0A6A8GG49</accession>
<evidence type="ECO:0000313" key="2">
    <source>
        <dbReference type="EMBL" id="MRX22334.1"/>
    </source>
</evidence>
<dbReference type="PANTHER" id="PTHR43434:SF1">
    <property type="entry name" value="PHOSPHOGLYCOLATE PHOSPHATASE"/>
    <property type="match status" value="1"/>
</dbReference>
<keyword evidence="3" id="KW-1185">Reference proteome</keyword>
<dbReference type="Pfam" id="PF13419">
    <property type="entry name" value="HAD_2"/>
    <property type="match status" value="1"/>
</dbReference>
<dbReference type="InterPro" id="IPR036412">
    <property type="entry name" value="HAD-like_sf"/>
</dbReference>
<dbReference type="SFLD" id="SFLDG01129">
    <property type="entry name" value="C1.5:_HAD__Beta-PGM__Phosphata"/>
    <property type="match status" value="1"/>
</dbReference>
<organism evidence="2 3">
    <name type="scientific">Haloferax litoreum</name>
    <dbReference type="NCBI Taxonomy" id="2666140"/>
    <lineage>
        <taxon>Archaea</taxon>
        <taxon>Methanobacteriati</taxon>
        <taxon>Methanobacteriota</taxon>
        <taxon>Stenosarchaea group</taxon>
        <taxon>Halobacteria</taxon>
        <taxon>Halobacteriales</taxon>
        <taxon>Haloferacaceae</taxon>
        <taxon>Haloferax</taxon>
    </lineage>
</organism>
<reference evidence="2 3" key="1">
    <citation type="submission" date="2019-11" db="EMBL/GenBank/DDBJ databases">
        <title>Whole genome sequence of Haloferax sp. MBLA0076.</title>
        <authorList>
            <person name="Seo M.-J."/>
            <person name="Cho E.-S."/>
        </authorList>
    </citation>
    <scope>NUCLEOTIDE SEQUENCE [LARGE SCALE GENOMIC DNA]</scope>
    <source>
        <strain evidence="2 3">MBLA0076</strain>
    </source>
</reference>
<name>A0A6A8GG49_9EURY</name>
<dbReference type="PANTHER" id="PTHR43434">
    <property type="entry name" value="PHOSPHOGLYCOLATE PHOSPHATASE"/>
    <property type="match status" value="1"/>
</dbReference>
<dbReference type="InterPro" id="IPR041492">
    <property type="entry name" value="HAD_2"/>
</dbReference>
<dbReference type="Proteomes" id="UP000439022">
    <property type="component" value="Unassembled WGS sequence"/>
</dbReference>
<dbReference type="InterPro" id="IPR023198">
    <property type="entry name" value="PGP-like_dom2"/>
</dbReference>
<sequence length="219" mass="24672">MTEYDAIVFDSDGVLVEPPAYETQLAATRDAFRDVGIETPSQQHLDDIVGGVTADRLYDICRTYDIDAESFWDARERRDEQSQFEAFKRGARDRYDDVAAIAELPGRRGVVSNNHHSTIEFKLDFFELEPLFDTFYGREMTIESLSLKKPNTHYLDNAEADLDATSALYVGDSESDVVAAHNAGVDSVFIRRPHCRETDLTATPTHEIDSLSDLTRLLA</sequence>
<dbReference type="SUPFAM" id="SSF56784">
    <property type="entry name" value="HAD-like"/>
    <property type="match status" value="1"/>
</dbReference>
<evidence type="ECO:0000313" key="3">
    <source>
        <dbReference type="Proteomes" id="UP000439022"/>
    </source>
</evidence>
<dbReference type="GO" id="GO:0008967">
    <property type="term" value="F:phosphoglycolate phosphatase activity"/>
    <property type="evidence" value="ECO:0007669"/>
    <property type="project" value="TreeGrafter"/>
</dbReference>
<dbReference type="GO" id="GO:0006281">
    <property type="term" value="P:DNA repair"/>
    <property type="evidence" value="ECO:0007669"/>
    <property type="project" value="TreeGrafter"/>
</dbReference>
<dbReference type="InterPro" id="IPR023214">
    <property type="entry name" value="HAD_sf"/>
</dbReference>
<dbReference type="Gene3D" id="3.40.50.1000">
    <property type="entry name" value="HAD superfamily/HAD-like"/>
    <property type="match status" value="1"/>
</dbReference>
<dbReference type="EMBL" id="WKJO01000001">
    <property type="protein sequence ID" value="MRX22334.1"/>
    <property type="molecule type" value="Genomic_DNA"/>
</dbReference>
<proteinExistence type="inferred from homology"/>
<gene>
    <name evidence="2" type="ORF">GJR96_10240</name>
</gene>
<dbReference type="NCBIfam" id="TIGR01549">
    <property type="entry name" value="HAD-SF-IA-v1"/>
    <property type="match status" value="1"/>
</dbReference>
<dbReference type="SFLD" id="SFLDS00003">
    <property type="entry name" value="Haloacid_Dehalogenase"/>
    <property type="match status" value="1"/>
</dbReference>
<protein>
    <submittedName>
        <fullName evidence="2">HAD-IA family hydrolase</fullName>
    </submittedName>
</protein>
<comment type="similarity">
    <text evidence="1">Belongs to the HAD-like hydrolase superfamily.</text>
</comment>
<dbReference type="InterPro" id="IPR006439">
    <property type="entry name" value="HAD-SF_hydro_IA"/>
</dbReference>
<dbReference type="RefSeq" id="WP_151162845.1">
    <property type="nucleotide sequence ID" value="NZ_WKJO01000001.1"/>
</dbReference>
<keyword evidence="2" id="KW-0378">Hydrolase</keyword>
<dbReference type="InterPro" id="IPR050155">
    <property type="entry name" value="HAD-like_hydrolase_sf"/>
</dbReference>
<evidence type="ECO:0000256" key="1">
    <source>
        <dbReference type="ARBA" id="ARBA00007958"/>
    </source>
</evidence>
<dbReference type="Gene3D" id="1.10.150.240">
    <property type="entry name" value="Putative phosphatase, domain 2"/>
    <property type="match status" value="1"/>
</dbReference>
<dbReference type="AlphaFoldDB" id="A0A6A8GG49"/>